<name>A0ABS1DNR3_RUBGE</name>
<reference evidence="1" key="2">
    <citation type="journal article" date="2020" name="Microorganisms">
        <title>Osmotic Adaptation and Compatible Solute Biosynthesis of Phototrophic Bacteria as Revealed from Genome Analyses.</title>
        <authorList>
            <person name="Imhoff J.F."/>
            <person name="Rahn T."/>
            <person name="Kunzel S."/>
            <person name="Keller A."/>
            <person name="Neulinger S.C."/>
        </authorList>
    </citation>
    <scope>NUCLEOTIDE SEQUENCE</scope>
    <source>
        <strain evidence="1">IM 151</strain>
    </source>
</reference>
<keyword evidence="2" id="KW-1185">Reference proteome</keyword>
<dbReference type="InterPro" id="IPR008318">
    <property type="entry name" value="UCP030820"/>
</dbReference>
<protein>
    <recommendedName>
        <fullName evidence="3">Oxidoreductase</fullName>
    </recommendedName>
</protein>
<dbReference type="Pfam" id="PF06073">
    <property type="entry name" value="DUF934"/>
    <property type="match status" value="1"/>
</dbReference>
<dbReference type="Proteomes" id="UP001041814">
    <property type="component" value="Unassembled WGS sequence"/>
</dbReference>
<sequence length="125" mass="13463">MRLIPADTPLPAAALAFDNAEDVLARRDEIAAAGAVVLQFPKWTDGRAYSQAVLLRMRLRYAGELIASGDVVADMLPLLQRCGFDAAQMRADQDHTVALRTLGRFPGQYQGDVVGAHATQLAQTA</sequence>
<evidence type="ECO:0000313" key="2">
    <source>
        <dbReference type="Proteomes" id="UP001041814"/>
    </source>
</evidence>
<evidence type="ECO:0008006" key="3">
    <source>
        <dbReference type="Google" id="ProtNLM"/>
    </source>
</evidence>
<organism evidence="1 2">
    <name type="scientific">Rubrivivax gelatinosus</name>
    <name type="common">Rhodocyclus gelatinosus</name>
    <name type="synonym">Rhodopseudomonas gelatinosa</name>
    <dbReference type="NCBI Taxonomy" id="28068"/>
    <lineage>
        <taxon>Bacteria</taxon>
        <taxon>Pseudomonadati</taxon>
        <taxon>Pseudomonadota</taxon>
        <taxon>Betaproteobacteria</taxon>
        <taxon>Burkholderiales</taxon>
        <taxon>Sphaerotilaceae</taxon>
        <taxon>Rubrivivax</taxon>
    </lineage>
</organism>
<dbReference type="RefSeq" id="WP_200377702.1">
    <property type="nucleotide sequence ID" value="NZ_NRRU01000004.1"/>
</dbReference>
<gene>
    <name evidence="1" type="ORF">CKO43_02210</name>
</gene>
<proteinExistence type="predicted"/>
<comment type="caution">
    <text evidence="1">The sequence shown here is derived from an EMBL/GenBank/DDBJ whole genome shotgun (WGS) entry which is preliminary data.</text>
</comment>
<evidence type="ECO:0000313" key="1">
    <source>
        <dbReference type="EMBL" id="MBK1711591.1"/>
    </source>
</evidence>
<dbReference type="EMBL" id="NRRU01000004">
    <property type="protein sequence ID" value="MBK1711591.1"/>
    <property type="molecule type" value="Genomic_DNA"/>
</dbReference>
<accession>A0ABS1DNR3</accession>
<reference evidence="1" key="1">
    <citation type="submission" date="2017-08" db="EMBL/GenBank/DDBJ databases">
        <authorList>
            <person name="Imhoff J.F."/>
            <person name="Rahn T."/>
            <person name="Kuenzel S."/>
            <person name="Neulinger S.C."/>
        </authorList>
    </citation>
    <scope>NUCLEOTIDE SEQUENCE</scope>
    <source>
        <strain evidence="1">IM 151</strain>
    </source>
</reference>